<evidence type="ECO:0000256" key="1">
    <source>
        <dbReference type="ARBA" id="ARBA00022729"/>
    </source>
</evidence>
<evidence type="ECO:0000313" key="6">
    <source>
        <dbReference type="Proteomes" id="UP000651057"/>
    </source>
</evidence>
<reference evidence="5" key="1">
    <citation type="submission" date="2021-01" db="EMBL/GenBank/DDBJ databases">
        <authorList>
            <person name="Zhong Y.L."/>
        </authorList>
    </citation>
    <scope>NUCLEOTIDE SEQUENCE</scope>
    <source>
        <strain evidence="5">KCTC 23302</strain>
    </source>
</reference>
<comment type="caution">
    <text evidence="5">The sequence shown here is derived from an EMBL/GenBank/DDBJ whole genome shotgun (WGS) entry which is preliminary data.</text>
</comment>
<dbReference type="InterPro" id="IPR011990">
    <property type="entry name" value="TPR-like_helical_dom_sf"/>
</dbReference>
<keyword evidence="2" id="KW-0472">Membrane</keyword>
<organism evidence="5 6">
    <name type="scientific">Aquimarina mytili</name>
    <dbReference type="NCBI Taxonomy" id="874423"/>
    <lineage>
        <taxon>Bacteria</taxon>
        <taxon>Pseudomonadati</taxon>
        <taxon>Bacteroidota</taxon>
        <taxon>Flavobacteriia</taxon>
        <taxon>Flavobacteriales</taxon>
        <taxon>Flavobacteriaceae</taxon>
        <taxon>Aquimarina</taxon>
    </lineage>
</organism>
<dbReference type="InterPro" id="IPR039565">
    <property type="entry name" value="BamD-like"/>
</dbReference>
<accession>A0A936ZWW1</accession>
<proteinExistence type="predicted"/>
<dbReference type="AlphaFoldDB" id="A0A936ZWW1"/>
<evidence type="ECO:0000313" key="5">
    <source>
        <dbReference type="EMBL" id="MBL0682531.1"/>
    </source>
</evidence>
<feature type="domain" description="Outer membrane lipoprotein BamD-like" evidence="4">
    <location>
        <begin position="29"/>
        <end position="214"/>
    </location>
</feature>
<name>A0A936ZWW1_9FLAO</name>
<gene>
    <name evidence="5" type="primary">bamD</name>
    <name evidence="5" type="ORF">JJQ60_03330</name>
</gene>
<dbReference type="NCBIfam" id="TIGR03302">
    <property type="entry name" value="OM_YfiO"/>
    <property type="match status" value="1"/>
</dbReference>
<dbReference type="Proteomes" id="UP000651057">
    <property type="component" value="Unassembled WGS sequence"/>
</dbReference>
<evidence type="ECO:0000256" key="2">
    <source>
        <dbReference type="ARBA" id="ARBA00023136"/>
    </source>
</evidence>
<keyword evidence="1" id="KW-0732">Signal</keyword>
<keyword evidence="3" id="KW-0998">Cell outer membrane</keyword>
<keyword evidence="6" id="KW-1185">Reference proteome</keyword>
<dbReference type="Pfam" id="PF13525">
    <property type="entry name" value="YfiO"/>
    <property type="match status" value="1"/>
</dbReference>
<dbReference type="InterPro" id="IPR017689">
    <property type="entry name" value="BamD"/>
</dbReference>
<evidence type="ECO:0000259" key="4">
    <source>
        <dbReference type="Pfam" id="PF13525"/>
    </source>
</evidence>
<dbReference type="EMBL" id="JAERQJ010000001">
    <property type="protein sequence ID" value="MBL0682531.1"/>
    <property type="molecule type" value="Genomic_DNA"/>
</dbReference>
<evidence type="ECO:0000256" key="3">
    <source>
        <dbReference type="ARBA" id="ARBA00023237"/>
    </source>
</evidence>
<protein>
    <submittedName>
        <fullName evidence="5">Outer membrane protein assembly factor BamD</fullName>
    </submittedName>
</protein>
<dbReference type="PROSITE" id="PS51257">
    <property type="entry name" value="PROKAR_LIPOPROTEIN"/>
    <property type="match status" value="1"/>
</dbReference>
<sequence>MKRLLYLLIFVLTFGSCSEYQKVLRNDDVSPKYKMAEELYKEGKYKKALRLFEQIVPQYRGKPQAERVMYYYSDTYYQLEDYYLAGYQYERFVKSFPRSDKIEEAAFKSAKSYYYLSPRYSLDQTETTTAIEKLQSFINTFQESEKLAEANTLVAELREKKERKAYEIAKQYHHRENYKVAISAFDNYLVDYPGSPFKEKVLYYKLESEYLLAIGSYENLVEDRLEVAQGYYNNYKKYYKSGEYTEKAEEIAQDIKSRLEQFK</sequence>
<dbReference type="SUPFAM" id="SSF48452">
    <property type="entry name" value="TPR-like"/>
    <property type="match status" value="2"/>
</dbReference>
<dbReference type="RefSeq" id="WP_201916600.1">
    <property type="nucleotide sequence ID" value="NZ_BAABAX010000021.1"/>
</dbReference>
<dbReference type="Gene3D" id="1.25.40.10">
    <property type="entry name" value="Tetratricopeptide repeat domain"/>
    <property type="match status" value="1"/>
</dbReference>